<dbReference type="Proteomes" id="UP001519654">
    <property type="component" value="Unassembled WGS sequence"/>
</dbReference>
<comment type="caution">
    <text evidence="6">The sequence shown here is derived from an EMBL/GenBank/DDBJ whole genome shotgun (WGS) entry which is preliminary data.</text>
</comment>
<evidence type="ECO:0000259" key="5">
    <source>
        <dbReference type="PROSITE" id="PS50893"/>
    </source>
</evidence>
<dbReference type="PANTHER" id="PTHR43790">
    <property type="entry name" value="CARBOHYDRATE TRANSPORT ATP-BINDING PROTEIN MG119-RELATED"/>
    <property type="match status" value="1"/>
</dbReference>
<dbReference type="PROSITE" id="PS00211">
    <property type="entry name" value="ABC_TRANSPORTER_1"/>
    <property type="match status" value="1"/>
</dbReference>
<keyword evidence="7" id="KW-1185">Reference proteome</keyword>
<dbReference type="CDD" id="cd03215">
    <property type="entry name" value="ABC_Carb_Monos_II"/>
    <property type="match status" value="1"/>
</dbReference>
<dbReference type="PROSITE" id="PS50893">
    <property type="entry name" value="ABC_TRANSPORTER_2"/>
    <property type="match status" value="2"/>
</dbReference>
<gene>
    <name evidence="6" type="ORF">KOI35_35805</name>
</gene>
<keyword evidence="2" id="KW-0677">Repeat</keyword>
<feature type="domain" description="ABC transporter" evidence="5">
    <location>
        <begin position="250"/>
        <end position="482"/>
    </location>
</feature>
<evidence type="ECO:0000256" key="1">
    <source>
        <dbReference type="ARBA" id="ARBA00022448"/>
    </source>
</evidence>
<evidence type="ECO:0000313" key="6">
    <source>
        <dbReference type="EMBL" id="MBU2668889.1"/>
    </source>
</evidence>
<dbReference type="Pfam" id="PF00005">
    <property type="entry name" value="ABC_tran"/>
    <property type="match status" value="2"/>
</dbReference>
<evidence type="ECO:0000256" key="4">
    <source>
        <dbReference type="ARBA" id="ARBA00022840"/>
    </source>
</evidence>
<dbReference type="PANTHER" id="PTHR43790:SF9">
    <property type="entry name" value="GALACTOFURANOSE TRANSPORTER ATP-BINDING PROTEIN YTFR"/>
    <property type="match status" value="1"/>
</dbReference>
<dbReference type="InterPro" id="IPR003593">
    <property type="entry name" value="AAA+_ATPase"/>
</dbReference>
<dbReference type="EMBL" id="JAHKKG010000013">
    <property type="protein sequence ID" value="MBU2668889.1"/>
    <property type="molecule type" value="Genomic_DNA"/>
</dbReference>
<dbReference type="InterPro" id="IPR027417">
    <property type="entry name" value="P-loop_NTPase"/>
</dbReference>
<sequence length="486" mass="51545">MARGVTKAFGPTVAVAGITLGVRAGEVHAVAGANGSGKSTLIKILTGVHGQDEGDLLLDGEVQNWSSPADSRRAGVGVVHQEAPLVEKLTVAECVDLLGGYPSAKQFFLSNKAARVRTQKLLDEHEVPVDARELCSSLSPAERAMVSLAVAMDQGSRVLILDEVTAALPQDEADQVLALVRRLADRGCAVLMITHRLDEIERYADRTSVLTAGRLVYSGATGEISAEQIIEHMLPEEGAQEIVSSGEKTAGGQVLITVRDLAGQRLAPLSFEVRAGEILGFAGLPDAGIDDLAMLLCGGVPGTGTLTGRGRTANGPWTPSAARRAGLALVPRDRLTNGAVALMTITDNVALPDQRRYWHRTRARRATVRDVITELDVRPADPGLSVGNLSGGNQQKVILGKWLATRPDVLVLDDPTNGVDPAARLRMFAAVRARVDDGAAAILLSSEVEQLTTYCDRVLVLRPGRPAEELTAPDNPTHLARLMAQQ</sequence>
<organism evidence="6 7">
    <name type="scientific">Paractinoplanes bogorensis</name>
    <dbReference type="NCBI Taxonomy" id="1610840"/>
    <lineage>
        <taxon>Bacteria</taxon>
        <taxon>Bacillati</taxon>
        <taxon>Actinomycetota</taxon>
        <taxon>Actinomycetes</taxon>
        <taxon>Micromonosporales</taxon>
        <taxon>Micromonosporaceae</taxon>
        <taxon>Paractinoplanes</taxon>
    </lineage>
</organism>
<protein>
    <submittedName>
        <fullName evidence="6">Sugar ABC transporter ATP-binding protein</fullName>
    </submittedName>
</protein>
<keyword evidence="3" id="KW-0547">Nucleotide-binding</keyword>
<dbReference type="CDD" id="cd03216">
    <property type="entry name" value="ABC_Carb_Monos_I"/>
    <property type="match status" value="1"/>
</dbReference>
<dbReference type="Gene3D" id="3.40.50.300">
    <property type="entry name" value="P-loop containing nucleotide triphosphate hydrolases"/>
    <property type="match status" value="2"/>
</dbReference>
<dbReference type="InterPro" id="IPR017871">
    <property type="entry name" value="ABC_transporter-like_CS"/>
</dbReference>
<evidence type="ECO:0000256" key="3">
    <source>
        <dbReference type="ARBA" id="ARBA00022741"/>
    </source>
</evidence>
<dbReference type="InterPro" id="IPR050107">
    <property type="entry name" value="ABC_carbohydrate_import_ATPase"/>
</dbReference>
<feature type="domain" description="ABC transporter" evidence="5">
    <location>
        <begin position="2"/>
        <end position="237"/>
    </location>
</feature>
<evidence type="ECO:0000256" key="2">
    <source>
        <dbReference type="ARBA" id="ARBA00022737"/>
    </source>
</evidence>
<proteinExistence type="predicted"/>
<keyword evidence="1" id="KW-0813">Transport</keyword>
<accession>A0ABS5YZL5</accession>
<reference evidence="6 7" key="1">
    <citation type="submission" date="2021-06" db="EMBL/GenBank/DDBJ databases">
        <title>Actinoplanes lichenicola sp. nov., and Actinoplanes ovalisporus sp. nov., isolated from lichen in Thailand.</title>
        <authorList>
            <person name="Saeng-In P."/>
            <person name="Kanchanasin P."/>
            <person name="Yuki M."/>
            <person name="Kudo T."/>
            <person name="Ohkuma M."/>
            <person name="Phongsopitanun W."/>
            <person name="Tanasupawat S."/>
        </authorList>
    </citation>
    <scope>NUCLEOTIDE SEQUENCE [LARGE SCALE GENOMIC DNA]</scope>
    <source>
        <strain evidence="6 7">NBRC 110975</strain>
    </source>
</reference>
<dbReference type="SUPFAM" id="SSF52540">
    <property type="entry name" value="P-loop containing nucleoside triphosphate hydrolases"/>
    <property type="match status" value="2"/>
</dbReference>
<dbReference type="RefSeq" id="WP_215793139.1">
    <property type="nucleotide sequence ID" value="NZ_JAHKKG010000013.1"/>
</dbReference>
<evidence type="ECO:0000313" key="7">
    <source>
        <dbReference type="Proteomes" id="UP001519654"/>
    </source>
</evidence>
<name>A0ABS5YZL5_9ACTN</name>
<dbReference type="SMART" id="SM00382">
    <property type="entry name" value="AAA"/>
    <property type="match status" value="2"/>
</dbReference>
<dbReference type="InterPro" id="IPR003439">
    <property type="entry name" value="ABC_transporter-like_ATP-bd"/>
</dbReference>
<keyword evidence="4 6" id="KW-0067">ATP-binding</keyword>
<dbReference type="GO" id="GO:0005524">
    <property type="term" value="F:ATP binding"/>
    <property type="evidence" value="ECO:0007669"/>
    <property type="project" value="UniProtKB-KW"/>
</dbReference>